<reference evidence="4 5" key="1">
    <citation type="submission" date="2020-09" db="EMBL/GenBank/DDBJ databases">
        <title>Biosynthesis of the nuclear factor of activated T cells inhibitor NFAT-133 and its congeners in Streptomyces pactum.</title>
        <authorList>
            <person name="Zhou W."/>
            <person name="Posri P."/>
            <person name="Abugrain M.E."/>
            <person name="Weisberg A.J."/>
            <person name="Chang J.H."/>
            <person name="Mahmud T."/>
        </authorList>
    </citation>
    <scope>NUCLEOTIDE SEQUENCE [LARGE SCALE GENOMIC DNA]</scope>
    <source>
        <strain evidence="4 5">ATCC 27456</strain>
    </source>
</reference>
<dbReference type="EMBL" id="JACYXC010000001">
    <property type="protein sequence ID" value="MBH5333949.1"/>
    <property type="molecule type" value="Genomic_DNA"/>
</dbReference>
<keyword evidence="1" id="KW-0810">Translation regulation</keyword>
<dbReference type="Gene3D" id="3.30.505.50">
    <property type="entry name" value="Sigma 54 modulation/S30EA ribosomal protein, C-terminal domain"/>
    <property type="match status" value="2"/>
</dbReference>
<dbReference type="PANTHER" id="PTHR33231">
    <property type="entry name" value="30S RIBOSOMAL PROTEIN"/>
    <property type="match status" value="1"/>
</dbReference>
<protein>
    <submittedName>
        <fullName evidence="4">Sigma 54 modulation/S30EA ribosomal C-terminal domain-containing protein</fullName>
    </submittedName>
</protein>
<dbReference type="Proteomes" id="UP000807371">
    <property type="component" value="Unassembled WGS sequence"/>
</dbReference>
<dbReference type="InterPro" id="IPR003489">
    <property type="entry name" value="RHF/RaiA"/>
</dbReference>
<dbReference type="RefSeq" id="WP_197987702.1">
    <property type="nucleotide sequence ID" value="NZ_JACYXC010000001.1"/>
</dbReference>
<comment type="caution">
    <text evidence="4">The sequence shown here is derived from an EMBL/GenBank/DDBJ whole genome shotgun (WGS) entry which is preliminary data.</text>
</comment>
<dbReference type="InterPro" id="IPR038416">
    <property type="entry name" value="Ribosom_S30AE_C_sf"/>
</dbReference>
<dbReference type="InterPro" id="IPR032528">
    <property type="entry name" value="Ribosom_S30AE_C"/>
</dbReference>
<organism evidence="4 5">
    <name type="scientific">Streptomyces pactum</name>
    <dbReference type="NCBI Taxonomy" id="68249"/>
    <lineage>
        <taxon>Bacteria</taxon>
        <taxon>Bacillati</taxon>
        <taxon>Actinomycetota</taxon>
        <taxon>Actinomycetes</taxon>
        <taxon>Kitasatosporales</taxon>
        <taxon>Streptomycetaceae</taxon>
        <taxon>Streptomyces</taxon>
    </lineage>
</organism>
<accession>A0ABS0NFP1</accession>
<evidence type="ECO:0000259" key="3">
    <source>
        <dbReference type="Pfam" id="PF16321"/>
    </source>
</evidence>
<dbReference type="InterPro" id="IPR036567">
    <property type="entry name" value="RHF-like"/>
</dbReference>
<evidence type="ECO:0000313" key="5">
    <source>
        <dbReference type="Proteomes" id="UP000807371"/>
    </source>
</evidence>
<feature type="compositionally biased region" description="Basic and acidic residues" evidence="2">
    <location>
        <begin position="125"/>
        <end position="140"/>
    </location>
</feature>
<dbReference type="Pfam" id="PF02482">
    <property type="entry name" value="Ribosomal_S30AE"/>
    <property type="match status" value="1"/>
</dbReference>
<gene>
    <name evidence="4" type="ORF">IHE55_03685</name>
</gene>
<proteinExistence type="predicted"/>
<dbReference type="PANTHER" id="PTHR33231:SF1">
    <property type="entry name" value="30S RIBOSOMAL PROTEIN"/>
    <property type="match status" value="1"/>
</dbReference>
<feature type="region of interest" description="Disordered" evidence="2">
    <location>
        <begin position="101"/>
        <end position="140"/>
    </location>
</feature>
<feature type="domain" description="Sigma 54 modulation/S30EA ribosomal protein C-terminal" evidence="3">
    <location>
        <begin position="140"/>
        <end position="186"/>
    </location>
</feature>
<evidence type="ECO:0000313" key="4">
    <source>
        <dbReference type="EMBL" id="MBH5333949.1"/>
    </source>
</evidence>
<dbReference type="InterPro" id="IPR050574">
    <property type="entry name" value="HPF/YfiA_ribosome-assoc"/>
</dbReference>
<feature type="domain" description="Sigma 54 modulation/S30EA ribosomal protein C-terminal" evidence="3">
    <location>
        <begin position="221"/>
        <end position="265"/>
    </location>
</feature>
<feature type="compositionally biased region" description="Basic residues" evidence="2">
    <location>
        <begin position="101"/>
        <end position="117"/>
    </location>
</feature>
<dbReference type="SUPFAM" id="SSF69754">
    <property type="entry name" value="Ribosome binding protein Y (YfiA homologue)"/>
    <property type="match status" value="1"/>
</dbReference>
<evidence type="ECO:0000256" key="2">
    <source>
        <dbReference type="SAM" id="MobiDB-lite"/>
    </source>
</evidence>
<sequence>MSGSKTSEAVGVHVRIRGRVPDGAEDYAREKVLAALGHVSEPVLAVQVKLTQATTAVRPATAQAVVDVNGRPVRAHVAASTMFEAVDLLQERLVARLARARRHGGRASHHGAHHGARPHAGWDGARPEHRPHRQELPAGERRIVRHKSFALARQTPEAAVADLEAMDYDFWVFTDLVSGCDAVVHRDPGAGTAGVRHRVASLGPVTLGWGTGDGLAVSTEPVPTVDVAGAVERLRLTGLPFVFFRDAATRRGCVLYHRYDGHYGLITPAR</sequence>
<name>A0ABS0NFP1_9ACTN</name>
<evidence type="ECO:0000256" key="1">
    <source>
        <dbReference type="ARBA" id="ARBA00022845"/>
    </source>
</evidence>
<dbReference type="Gene3D" id="3.30.160.100">
    <property type="entry name" value="Ribosome hibernation promotion factor-like"/>
    <property type="match status" value="1"/>
</dbReference>
<keyword evidence="5" id="KW-1185">Reference proteome</keyword>
<dbReference type="Pfam" id="PF16321">
    <property type="entry name" value="Ribosom_S30AE_C"/>
    <property type="match status" value="2"/>
</dbReference>